<dbReference type="EMBL" id="BATM01000039">
    <property type="protein sequence ID" value="GAD80736.1"/>
    <property type="molecule type" value="Genomic_DNA"/>
</dbReference>
<dbReference type="OrthoDB" id="9813395at2"/>
<name>U3ALF5_9VIBR</name>
<dbReference type="InterPro" id="IPR005488">
    <property type="entry name" value="Etherase_MurQ"/>
</dbReference>
<dbReference type="UniPathway" id="UPA00343"/>
<feature type="active site" description="Proton donor" evidence="13">
    <location>
        <position position="90"/>
    </location>
</feature>
<comment type="catalytic activity">
    <reaction evidence="5 13">
        <text>N-acetyl-D-muramate 6-phosphate + H2O = N-acetyl-D-glucosamine 6-phosphate + (R)-lactate</text>
        <dbReference type="Rhea" id="RHEA:26410"/>
        <dbReference type="ChEBI" id="CHEBI:15377"/>
        <dbReference type="ChEBI" id="CHEBI:16004"/>
        <dbReference type="ChEBI" id="CHEBI:57513"/>
        <dbReference type="ChEBI" id="CHEBI:58722"/>
        <dbReference type="EC" id="4.2.1.126"/>
    </reaction>
</comment>
<dbReference type="Gene3D" id="3.40.50.10490">
    <property type="entry name" value="Glucose-6-phosphate isomerase like protein, domain 1"/>
    <property type="match status" value="1"/>
</dbReference>
<dbReference type="InterPro" id="IPR001347">
    <property type="entry name" value="SIS_dom"/>
</dbReference>
<evidence type="ECO:0000256" key="2">
    <source>
        <dbReference type="ARBA" id="ARBA00023239"/>
    </source>
</evidence>
<dbReference type="eggNOG" id="COG2103">
    <property type="taxonomic scope" value="Bacteria"/>
</dbReference>
<comment type="pathway">
    <text evidence="6 13">Amino-sugar metabolism; N-acetylmuramate degradation.</text>
</comment>
<dbReference type="HAMAP" id="MF_00068">
    <property type="entry name" value="MurQ"/>
    <property type="match status" value="1"/>
</dbReference>
<dbReference type="GO" id="GO:0097367">
    <property type="term" value="F:carbohydrate derivative binding"/>
    <property type="evidence" value="ECO:0007669"/>
    <property type="project" value="InterPro"/>
</dbReference>
<dbReference type="InterPro" id="IPR046348">
    <property type="entry name" value="SIS_dom_sf"/>
</dbReference>
<evidence type="ECO:0000256" key="6">
    <source>
        <dbReference type="ARBA" id="ARBA00060532"/>
    </source>
</evidence>
<dbReference type="NCBIfam" id="NF009222">
    <property type="entry name" value="PRK12570.1"/>
    <property type="match status" value="1"/>
</dbReference>
<dbReference type="PROSITE" id="PS01272">
    <property type="entry name" value="GCKR"/>
    <property type="match status" value="1"/>
</dbReference>
<dbReference type="Proteomes" id="UP000016562">
    <property type="component" value="Unassembled WGS sequence"/>
</dbReference>
<evidence type="ECO:0000256" key="13">
    <source>
        <dbReference type="HAMAP-Rule" id="MF_00068"/>
    </source>
</evidence>
<evidence type="ECO:0000313" key="15">
    <source>
        <dbReference type="EMBL" id="GAD80736.1"/>
    </source>
</evidence>
<evidence type="ECO:0000256" key="7">
    <source>
        <dbReference type="ARBA" id="ARBA00060595"/>
    </source>
</evidence>
<dbReference type="RefSeq" id="WP_021714438.1">
    <property type="nucleotide sequence ID" value="NZ_BATM01000039.1"/>
</dbReference>
<evidence type="ECO:0000313" key="16">
    <source>
        <dbReference type="Proteomes" id="UP000016562"/>
    </source>
</evidence>
<keyword evidence="2 13" id="KW-0456">Lyase</keyword>
<dbReference type="GO" id="GO:0097175">
    <property type="term" value="P:1,6-anhydro-N-acetyl-beta-muramic acid catabolic process"/>
    <property type="evidence" value="ECO:0007669"/>
    <property type="project" value="UniProtKB-UniRule"/>
</dbReference>
<dbReference type="STRING" id="1219080.VEZ01S_39_00340"/>
<keyword evidence="3 13" id="KW-0119">Carbohydrate metabolism</keyword>
<dbReference type="UniPathway" id="UPA00342"/>
<proteinExistence type="inferred from homology"/>
<reference evidence="15 16" key="1">
    <citation type="submission" date="2013-09" db="EMBL/GenBank/DDBJ databases">
        <title>Whole genome shotgun sequence of Vibrio ezurae NBRC 102218.</title>
        <authorList>
            <person name="Yoshida I."/>
            <person name="Hosoyama A."/>
            <person name="Numata M."/>
            <person name="Hashimoto M."/>
            <person name="Hosoyama Y."/>
            <person name="Tsuchikane K."/>
            <person name="Noguchi M."/>
            <person name="Hirakata S."/>
            <person name="Ichikawa N."/>
            <person name="Ohji S."/>
            <person name="Yamazoe A."/>
            <person name="Fujita N."/>
        </authorList>
    </citation>
    <scope>NUCLEOTIDE SEQUENCE [LARGE SCALE GENOMIC DNA]</scope>
    <source>
        <strain evidence="15 16">NBRC 102218</strain>
    </source>
</reference>
<dbReference type="SUPFAM" id="SSF53697">
    <property type="entry name" value="SIS domain"/>
    <property type="match status" value="1"/>
</dbReference>
<organism evidence="15 16">
    <name type="scientific">Vibrio ezurae NBRC 102218</name>
    <dbReference type="NCBI Taxonomy" id="1219080"/>
    <lineage>
        <taxon>Bacteria</taxon>
        <taxon>Pseudomonadati</taxon>
        <taxon>Pseudomonadota</taxon>
        <taxon>Gammaproteobacteria</taxon>
        <taxon>Vibrionales</taxon>
        <taxon>Vibrionaceae</taxon>
        <taxon>Vibrio</taxon>
    </lineage>
</organism>
<dbReference type="GO" id="GO:0097173">
    <property type="term" value="P:N-acetylmuramic acid catabolic process"/>
    <property type="evidence" value="ECO:0007669"/>
    <property type="project" value="UniProtKB-UniPathway"/>
</dbReference>
<dbReference type="Gene3D" id="1.10.8.1080">
    <property type="match status" value="1"/>
</dbReference>
<dbReference type="UniPathway" id="UPA00544"/>
<evidence type="ECO:0000256" key="12">
    <source>
        <dbReference type="ARBA" id="ARBA00084049"/>
    </source>
</evidence>
<comment type="similarity">
    <text evidence="8 13">Belongs to the GCKR-like family. MurNAc-6-P etherase subfamily.</text>
</comment>
<comment type="pathway">
    <text evidence="7 13">Amino-sugar metabolism; 1,6-anhydro-N-acetylmuramate degradation.</text>
</comment>
<dbReference type="Pfam" id="PF22645">
    <property type="entry name" value="GKRP_SIS_N"/>
    <property type="match status" value="1"/>
</dbReference>
<evidence type="ECO:0000256" key="10">
    <source>
        <dbReference type="ARBA" id="ARBA00070061"/>
    </source>
</evidence>
<dbReference type="FunFam" id="1.10.8.1080:FF:000001">
    <property type="entry name" value="N-acetylmuramic acid 6-phosphate etherase"/>
    <property type="match status" value="1"/>
</dbReference>
<feature type="active site" evidence="13">
    <location>
        <position position="121"/>
    </location>
</feature>
<dbReference type="AlphaFoldDB" id="U3ALF5"/>
<dbReference type="GO" id="GO:0009254">
    <property type="term" value="P:peptidoglycan turnover"/>
    <property type="evidence" value="ECO:0007669"/>
    <property type="project" value="UniProtKB-UniRule"/>
</dbReference>
<dbReference type="PANTHER" id="PTHR10088:SF5">
    <property type="entry name" value="N-ACETYLMURAMIC ACID 6-PHOSPHATE ETHERASE"/>
    <property type="match status" value="1"/>
</dbReference>
<feature type="domain" description="SIS" evidence="14">
    <location>
        <begin position="62"/>
        <end position="225"/>
    </location>
</feature>
<evidence type="ECO:0000256" key="5">
    <source>
        <dbReference type="ARBA" id="ARBA00051747"/>
    </source>
</evidence>
<dbReference type="GO" id="GO:0016835">
    <property type="term" value="F:carbon-oxygen lyase activity"/>
    <property type="evidence" value="ECO:0007669"/>
    <property type="project" value="UniProtKB-UniRule"/>
</dbReference>
<dbReference type="GO" id="GO:0016803">
    <property type="term" value="F:ether hydrolase activity"/>
    <property type="evidence" value="ECO:0007669"/>
    <property type="project" value="TreeGrafter"/>
</dbReference>
<dbReference type="NCBIfam" id="TIGR00274">
    <property type="entry name" value="N-acetylmuramic acid 6-phosphate etherase"/>
    <property type="match status" value="1"/>
</dbReference>
<dbReference type="PANTHER" id="PTHR10088">
    <property type="entry name" value="GLUCOKINASE REGULATORY PROTEIN"/>
    <property type="match status" value="1"/>
</dbReference>
<dbReference type="InterPro" id="IPR040190">
    <property type="entry name" value="MURQ/GCKR"/>
</dbReference>
<dbReference type="Pfam" id="PF20741">
    <property type="entry name" value="GKRP-like_C"/>
    <property type="match status" value="1"/>
</dbReference>
<evidence type="ECO:0000256" key="9">
    <source>
        <dbReference type="ARBA" id="ARBA00067056"/>
    </source>
</evidence>
<evidence type="ECO:0000256" key="1">
    <source>
        <dbReference type="ARBA" id="ARBA00011738"/>
    </source>
</evidence>
<accession>U3ALF5</accession>
<keyword evidence="16" id="KW-1185">Reference proteome</keyword>
<sequence length="299" mass="31851">MSQTTLIDTLAKLVSENRNPNTMQIDTLSTLEIVEKMNQADAEVPVAIHKELPHIAKAVDAIYHAFTQGGRLIYIGAGTSGRLGVLDASECPPTFSVDKEMVVGVIAGGKEAMFQAQEGAEDSLTLAEQDLKALVLTAQDVVVGIAASGRTPYVIGGLKYANDMQATTISISCNPNSDIASNADIAISPIVGPEILTGSTRLKAGTAQKLVLNMLSTASMIKIGKVYQNLMVDVKPTNKKLVARAVRIVMQATDCDEHSAKALLEEAEMNVKLAIMMQLSGKNRVQAATLLSQQQGFIR</sequence>
<protein>
    <recommendedName>
        <fullName evidence="10 13">N-acetylmuramic acid 6-phosphate etherase</fullName>
        <shortName evidence="13">MurNAc-6-P etherase</shortName>
        <ecNumber evidence="9 13">4.2.1.126</ecNumber>
    </recommendedName>
    <alternativeName>
        <fullName evidence="12 13">N-acetylmuramic acid 6-phosphate hydrolase</fullName>
    </alternativeName>
    <alternativeName>
        <fullName evidence="11 13">N-acetylmuramic acid 6-phosphate lyase</fullName>
    </alternativeName>
</protein>
<dbReference type="NCBIfam" id="NF003915">
    <property type="entry name" value="PRK05441.1"/>
    <property type="match status" value="1"/>
</dbReference>
<comment type="function">
    <text evidence="13">Specifically catalyzes the cleavage of the D-lactyl ether substituent of MurNAc 6-phosphate, producing GlcNAc 6-phosphate and D-lactate. Together with AnmK, is also required for the utilization of anhydro-N-acetylmuramic acid (anhMurNAc) either imported from the medium or derived from its own cell wall murein, and thus plays a role in cell wall recycling.</text>
</comment>
<evidence type="ECO:0000256" key="11">
    <source>
        <dbReference type="ARBA" id="ARBA00077905"/>
    </source>
</evidence>
<comment type="caution">
    <text evidence="15">The sequence shown here is derived from an EMBL/GenBank/DDBJ whole genome shotgun (WGS) entry which is preliminary data.</text>
</comment>
<dbReference type="InterPro" id="IPR005486">
    <property type="entry name" value="Glucokinase_regulatory_CS"/>
</dbReference>
<dbReference type="PROSITE" id="PS51464">
    <property type="entry name" value="SIS"/>
    <property type="match status" value="1"/>
</dbReference>
<evidence type="ECO:0000259" key="14">
    <source>
        <dbReference type="PROSITE" id="PS51464"/>
    </source>
</evidence>
<comment type="subunit">
    <text evidence="1 13">Homodimer.</text>
</comment>
<dbReference type="FunFam" id="3.40.50.10490:FF:000014">
    <property type="entry name" value="N-acetylmuramic acid 6-phosphate etherase"/>
    <property type="match status" value="1"/>
</dbReference>
<comment type="miscellaneous">
    <text evidence="13">A lyase-type mechanism (elimination/hydration) is suggested for the cleavage of the lactyl ether bond of MurNAc 6-phosphate, with the formation of an alpha,beta-unsaturated aldehyde intermediate with (E)-stereochemistry, followed by the syn addition of water to give product.</text>
</comment>
<dbReference type="CDD" id="cd05007">
    <property type="entry name" value="SIS_Etherase"/>
    <property type="match status" value="1"/>
</dbReference>
<gene>
    <name evidence="13 15" type="primary">murQ</name>
    <name evidence="15" type="ORF">VEZ01S_39_00340</name>
</gene>
<evidence type="ECO:0000256" key="8">
    <source>
        <dbReference type="ARBA" id="ARBA00061234"/>
    </source>
</evidence>
<evidence type="ECO:0000256" key="4">
    <source>
        <dbReference type="ARBA" id="ARBA00037880"/>
    </source>
</evidence>
<evidence type="ECO:0000256" key="3">
    <source>
        <dbReference type="ARBA" id="ARBA00023277"/>
    </source>
</evidence>
<dbReference type="GO" id="GO:0046348">
    <property type="term" value="P:amino sugar catabolic process"/>
    <property type="evidence" value="ECO:0007669"/>
    <property type="project" value="InterPro"/>
</dbReference>
<comment type="pathway">
    <text evidence="4 13">Cell wall biogenesis; peptidoglycan recycling.</text>
</comment>
<dbReference type="EC" id="4.2.1.126" evidence="9 13"/>